<evidence type="ECO:0000313" key="2">
    <source>
        <dbReference type="EMBL" id="MBK9984838.1"/>
    </source>
</evidence>
<evidence type="ECO:0000256" key="1">
    <source>
        <dbReference type="PROSITE-ProRule" id="PRU01240"/>
    </source>
</evidence>
<dbReference type="GO" id="GO:0006508">
    <property type="term" value="P:proteolysis"/>
    <property type="evidence" value="ECO:0007669"/>
    <property type="project" value="InterPro"/>
</dbReference>
<accession>A0A9D7XUH1</accession>
<name>A0A9D7XUH1_9BACT</name>
<dbReference type="Proteomes" id="UP000808337">
    <property type="component" value="Unassembled WGS sequence"/>
</dbReference>
<dbReference type="EMBL" id="JADKGY010000032">
    <property type="protein sequence ID" value="MBK9984838.1"/>
    <property type="molecule type" value="Genomic_DNA"/>
</dbReference>
<organism evidence="2 3">
    <name type="scientific">Candidatus Opimibacter skivensis</name>
    <dbReference type="NCBI Taxonomy" id="2982028"/>
    <lineage>
        <taxon>Bacteria</taxon>
        <taxon>Pseudomonadati</taxon>
        <taxon>Bacteroidota</taxon>
        <taxon>Saprospiria</taxon>
        <taxon>Saprospirales</taxon>
        <taxon>Saprospiraceae</taxon>
        <taxon>Candidatus Opimibacter</taxon>
    </lineage>
</organism>
<gene>
    <name evidence="2" type="ORF">IPP15_21155</name>
</gene>
<dbReference type="Gene3D" id="3.40.50.200">
    <property type="entry name" value="Peptidase S8/S53 domain"/>
    <property type="match status" value="1"/>
</dbReference>
<sequence length="52" mass="5630">MEGYNPNGDYADDFGGVQRLPGAAGTAALIFSANPNLTWQQVRDILKDTCEK</sequence>
<dbReference type="GO" id="GO:0004252">
    <property type="term" value="F:serine-type endopeptidase activity"/>
    <property type="evidence" value="ECO:0007669"/>
    <property type="project" value="InterPro"/>
</dbReference>
<dbReference type="InterPro" id="IPR036852">
    <property type="entry name" value="Peptidase_S8/S53_dom_sf"/>
</dbReference>
<evidence type="ECO:0000313" key="3">
    <source>
        <dbReference type="Proteomes" id="UP000808337"/>
    </source>
</evidence>
<evidence type="ECO:0008006" key="4">
    <source>
        <dbReference type="Google" id="ProtNLM"/>
    </source>
</evidence>
<comment type="similarity">
    <text evidence="1">Belongs to the peptidase S8 family.</text>
</comment>
<proteinExistence type="inferred from homology"/>
<reference evidence="2 3" key="1">
    <citation type="submission" date="2020-10" db="EMBL/GenBank/DDBJ databases">
        <title>Connecting structure to function with the recovery of over 1000 high-quality activated sludge metagenome-assembled genomes encoding full-length rRNA genes using long-read sequencing.</title>
        <authorList>
            <person name="Singleton C.M."/>
            <person name="Petriglieri F."/>
            <person name="Kristensen J.M."/>
            <person name="Kirkegaard R.H."/>
            <person name="Michaelsen T.Y."/>
            <person name="Andersen M.H."/>
            <person name="Karst S.M."/>
            <person name="Dueholm M.S."/>
            <person name="Nielsen P.H."/>
            <person name="Albertsen M."/>
        </authorList>
    </citation>
    <scope>NUCLEOTIDE SEQUENCE [LARGE SCALE GENOMIC DNA]</scope>
    <source>
        <strain evidence="2">Ribe_18-Q3-R11-54_MAXAC.273</strain>
    </source>
</reference>
<comment type="caution">
    <text evidence="2">The sequence shown here is derived from an EMBL/GenBank/DDBJ whole genome shotgun (WGS) entry which is preliminary data.</text>
</comment>
<dbReference type="AlphaFoldDB" id="A0A9D7XUH1"/>
<comment type="caution">
    <text evidence="1">Lacks conserved residue(s) required for the propagation of feature annotation.</text>
</comment>
<protein>
    <recommendedName>
        <fullName evidence="4">Peptidase S8/S53 domain-containing protein</fullName>
    </recommendedName>
</protein>
<dbReference type="SUPFAM" id="SSF52743">
    <property type="entry name" value="Subtilisin-like"/>
    <property type="match status" value="1"/>
</dbReference>
<dbReference type="PROSITE" id="PS51892">
    <property type="entry name" value="SUBTILASE"/>
    <property type="match status" value="1"/>
</dbReference>